<reference evidence="1" key="1">
    <citation type="journal article" date="2019" name="bioRxiv">
        <title>The Genome of the Zebra Mussel, Dreissena polymorpha: A Resource for Invasive Species Research.</title>
        <authorList>
            <person name="McCartney M.A."/>
            <person name="Auch B."/>
            <person name="Kono T."/>
            <person name="Mallez S."/>
            <person name="Zhang Y."/>
            <person name="Obille A."/>
            <person name="Becker A."/>
            <person name="Abrahante J.E."/>
            <person name="Garbe J."/>
            <person name="Badalamenti J.P."/>
            <person name="Herman A."/>
            <person name="Mangelson H."/>
            <person name="Liachko I."/>
            <person name="Sullivan S."/>
            <person name="Sone E.D."/>
            <person name="Koren S."/>
            <person name="Silverstein K.A.T."/>
            <person name="Beckman K.B."/>
            <person name="Gohl D.M."/>
        </authorList>
    </citation>
    <scope>NUCLEOTIDE SEQUENCE</scope>
    <source>
        <strain evidence="1">Duluth1</strain>
        <tissue evidence="1">Whole animal</tissue>
    </source>
</reference>
<organism evidence="1 2">
    <name type="scientific">Dreissena polymorpha</name>
    <name type="common">Zebra mussel</name>
    <name type="synonym">Mytilus polymorpha</name>
    <dbReference type="NCBI Taxonomy" id="45954"/>
    <lineage>
        <taxon>Eukaryota</taxon>
        <taxon>Metazoa</taxon>
        <taxon>Spiralia</taxon>
        <taxon>Lophotrochozoa</taxon>
        <taxon>Mollusca</taxon>
        <taxon>Bivalvia</taxon>
        <taxon>Autobranchia</taxon>
        <taxon>Heteroconchia</taxon>
        <taxon>Euheterodonta</taxon>
        <taxon>Imparidentia</taxon>
        <taxon>Neoheterodontei</taxon>
        <taxon>Myida</taxon>
        <taxon>Dreissenoidea</taxon>
        <taxon>Dreissenidae</taxon>
        <taxon>Dreissena</taxon>
    </lineage>
</organism>
<dbReference type="AlphaFoldDB" id="A0A9D4LVS7"/>
<sequence length="76" mass="8549">MALDKSDGEIHVSFMTEVVSKTSITYKWPKPSDDLWVSKDDIICEISAPSAVGRSERAFALDDSTLKLIENKFKQK</sequence>
<keyword evidence="2" id="KW-1185">Reference proteome</keyword>
<dbReference type="Proteomes" id="UP000828390">
    <property type="component" value="Unassembled WGS sequence"/>
</dbReference>
<evidence type="ECO:0000313" key="2">
    <source>
        <dbReference type="Proteomes" id="UP000828390"/>
    </source>
</evidence>
<reference evidence="1" key="2">
    <citation type="submission" date="2020-11" db="EMBL/GenBank/DDBJ databases">
        <authorList>
            <person name="McCartney M.A."/>
            <person name="Auch B."/>
            <person name="Kono T."/>
            <person name="Mallez S."/>
            <person name="Becker A."/>
            <person name="Gohl D.M."/>
            <person name="Silverstein K.A.T."/>
            <person name="Koren S."/>
            <person name="Bechman K.B."/>
            <person name="Herman A."/>
            <person name="Abrahante J.E."/>
            <person name="Garbe J."/>
        </authorList>
    </citation>
    <scope>NUCLEOTIDE SEQUENCE</scope>
    <source>
        <strain evidence="1">Duluth1</strain>
        <tissue evidence="1">Whole animal</tissue>
    </source>
</reference>
<comment type="caution">
    <text evidence="1">The sequence shown here is derived from an EMBL/GenBank/DDBJ whole genome shotgun (WGS) entry which is preliminary data.</text>
</comment>
<gene>
    <name evidence="1" type="ORF">DPMN_026740</name>
</gene>
<proteinExistence type="predicted"/>
<protein>
    <submittedName>
        <fullName evidence="1">Uncharacterized protein</fullName>
    </submittedName>
</protein>
<accession>A0A9D4LVS7</accession>
<dbReference type="EMBL" id="JAIWYP010000002">
    <property type="protein sequence ID" value="KAH3863741.1"/>
    <property type="molecule type" value="Genomic_DNA"/>
</dbReference>
<evidence type="ECO:0000313" key="1">
    <source>
        <dbReference type="EMBL" id="KAH3863741.1"/>
    </source>
</evidence>
<name>A0A9D4LVS7_DREPO</name>